<keyword evidence="2" id="KW-0288">FMN</keyword>
<evidence type="ECO:0000259" key="5">
    <source>
        <dbReference type="PROSITE" id="PS50112"/>
    </source>
</evidence>
<dbReference type="Pfam" id="PF13426">
    <property type="entry name" value="PAS_9"/>
    <property type="match status" value="1"/>
</dbReference>
<evidence type="ECO:0000313" key="6">
    <source>
        <dbReference type="EMBL" id="CAE4575624.1"/>
    </source>
</evidence>
<dbReference type="PANTHER" id="PTHR47429:SF2">
    <property type="entry name" value="PROTEIN TWIN LOV 1"/>
    <property type="match status" value="1"/>
</dbReference>
<evidence type="ECO:0000256" key="3">
    <source>
        <dbReference type="ARBA" id="ARBA00022991"/>
    </source>
</evidence>
<keyword evidence="3" id="KW-0157">Chromophore</keyword>
<sequence length="510" mass="55760">MERVGRSRWPGEVQPGGRRVQIKNTFLEVESDDDFLDTDYGFTRACTDPVTRPTTDTESKDSHQAAWVQSGVRALEADPELAPVFESIRLGGRDAALRFFRDEDLMRKLSYKVGIVNAPPVGICPSEHSGFSLFQSTGPSYSAMPQGCGLGGTMGFSTSSMRPPQGQFDMGARPCRPAPPQAVHLKGSAPAVNTPRESESQALSHTIHKAGCAVTVADPSLEDCPLISVSDGFETLTGYSRKEALGRNCRFLNQGLYMDPSVRQALRFALQSGSEFIGVLPNRRKNGVAFSNLLRLTTIHLRNKQFIIGVQADVTNVPIDLTRKTHMVELQSLAKQILPESLEAYIQMQAREYYMCPRPLAMDADRLAAPKQGAKNPRGNDRRSKEAGQTRGFEVTDATEQSEPFSGMSTAAPSVEDSTSDIFATSSAAGQAGSPLKSLGSAGHPDTCHNECIFFFFRSGCHAGKDCRFCHEFHWRKNMKKNRRILKRIAAQPSQADLPPPSGPAFSEPS</sequence>
<dbReference type="Gene3D" id="3.30.450.20">
    <property type="entry name" value="PAS domain"/>
    <property type="match status" value="1"/>
</dbReference>
<feature type="domain" description="PAS" evidence="5">
    <location>
        <begin position="199"/>
        <end position="248"/>
    </location>
</feature>
<dbReference type="AlphaFoldDB" id="A0A7S4Q8B9"/>
<dbReference type="GO" id="GO:0005634">
    <property type="term" value="C:nucleus"/>
    <property type="evidence" value="ECO:0007669"/>
    <property type="project" value="TreeGrafter"/>
</dbReference>
<accession>A0A7S4Q8B9</accession>
<dbReference type="InterPro" id="IPR000014">
    <property type="entry name" value="PAS"/>
</dbReference>
<dbReference type="EMBL" id="HBNR01022835">
    <property type="protein sequence ID" value="CAE4575624.1"/>
    <property type="molecule type" value="Transcribed_RNA"/>
</dbReference>
<feature type="region of interest" description="Disordered" evidence="4">
    <location>
        <begin position="490"/>
        <end position="510"/>
    </location>
</feature>
<name>A0A7S4Q8B9_9DINO</name>
<gene>
    <name evidence="6" type="ORF">AMON00008_LOCUS15244</name>
</gene>
<dbReference type="PROSITE" id="PS50112">
    <property type="entry name" value="PAS"/>
    <property type="match status" value="1"/>
</dbReference>
<dbReference type="SUPFAM" id="SSF55785">
    <property type="entry name" value="PYP-like sensor domain (PAS domain)"/>
    <property type="match status" value="1"/>
</dbReference>
<feature type="region of interest" description="Disordered" evidence="4">
    <location>
        <begin position="370"/>
        <end position="418"/>
    </location>
</feature>
<feature type="compositionally biased region" description="Basic and acidic residues" evidence="4">
    <location>
        <begin position="378"/>
        <end position="388"/>
    </location>
</feature>
<organism evidence="6">
    <name type="scientific">Alexandrium monilatum</name>
    <dbReference type="NCBI Taxonomy" id="311494"/>
    <lineage>
        <taxon>Eukaryota</taxon>
        <taxon>Sar</taxon>
        <taxon>Alveolata</taxon>
        <taxon>Dinophyceae</taxon>
        <taxon>Gonyaulacales</taxon>
        <taxon>Pyrocystaceae</taxon>
        <taxon>Alexandrium</taxon>
    </lineage>
</organism>
<feature type="compositionally biased region" description="Polar residues" evidence="4">
    <location>
        <begin position="398"/>
        <end position="418"/>
    </location>
</feature>
<dbReference type="InterPro" id="IPR035965">
    <property type="entry name" value="PAS-like_dom_sf"/>
</dbReference>
<protein>
    <recommendedName>
        <fullName evidence="5">PAS domain-containing protein</fullName>
    </recommendedName>
</protein>
<evidence type="ECO:0000256" key="1">
    <source>
        <dbReference type="ARBA" id="ARBA00022630"/>
    </source>
</evidence>
<proteinExistence type="predicted"/>
<evidence type="ECO:0000256" key="4">
    <source>
        <dbReference type="SAM" id="MobiDB-lite"/>
    </source>
</evidence>
<keyword evidence="1" id="KW-0285">Flavoprotein</keyword>
<dbReference type="PANTHER" id="PTHR47429">
    <property type="entry name" value="PROTEIN TWIN LOV 1"/>
    <property type="match status" value="1"/>
</dbReference>
<evidence type="ECO:0000256" key="2">
    <source>
        <dbReference type="ARBA" id="ARBA00022643"/>
    </source>
</evidence>
<dbReference type="CDD" id="cd00130">
    <property type="entry name" value="PAS"/>
    <property type="match status" value="1"/>
</dbReference>
<reference evidence="6" key="1">
    <citation type="submission" date="2021-01" db="EMBL/GenBank/DDBJ databases">
        <authorList>
            <person name="Corre E."/>
            <person name="Pelletier E."/>
            <person name="Niang G."/>
            <person name="Scheremetjew M."/>
            <person name="Finn R."/>
            <person name="Kale V."/>
            <person name="Holt S."/>
            <person name="Cochrane G."/>
            <person name="Meng A."/>
            <person name="Brown T."/>
            <person name="Cohen L."/>
        </authorList>
    </citation>
    <scope>NUCLEOTIDE SEQUENCE</scope>
    <source>
        <strain evidence="6">CCMP3105</strain>
    </source>
</reference>
<dbReference type="NCBIfam" id="TIGR00229">
    <property type="entry name" value="sensory_box"/>
    <property type="match status" value="1"/>
</dbReference>